<keyword evidence="1" id="KW-0812">Transmembrane</keyword>
<evidence type="ECO:0000256" key="1">
    <source>
        <dbReference type="SAM" id="Phobius"/>
    </source>
</evidence>
<organism evidence="2 3">
    <name type="scientific">Winogradskyella haliclonae</name>
    <dbReference type="NCBI Taxonomy" id="2048558"/>
    <lineage>
        <taxon>Bacteria</taxon>
        <taxon>Pseudomonadati</taxon>
        <taxon>Bacteroidota</taxon>
        <taxon>Flavobacteriia</taxon>
        <taxon>Flavobacteriales</taxon>
        <taxon>Flavobacteriaceae</taxon>
        <taxon>Winogradskyella</taxon>
    </lineage>
</organism>
<dbReference type="EMBL" id="BMDQ01000001">
    <property type="protein sequence ID" value="GGI57019.1"/>
    <property type="molecule type" value="Genomic_DNA"/>
</dbReference>
<comment type="caution">
    <text evidence="2">The sequence shown here is derived from an EMBL/GenBank/DDBJ whole genome shotgun (WGS) entry which is preliminary data.</text>
</comment>
<name>A0ABQ2BWZ0_9FLAO</name>
<proteinExistence type="predicted"/>
<dbReference type="RefSeq" id="WP_188373903.1">
    <property type="nucleotide sequence ID" value="NZ_BMDQ01000001.1"/>
</dbReference>
<protein>
    <recommendedName>
        <fullName evidence="4">DUF3955 domain-containing protein</fullName>
    </recommendedName>
</protein>
<reference evidence="3" key="1">
    <citation type="journal article" date="2019" name="Int. J. Syst. Evol. Microbiol.">
        <title>The Global Catalogue of Microorganisms (GCM) 10K type strain sequencing project: providing services to taxonomists for standard genome sequencing and annotation.</title>
        <authorList>
            <consortium name="The Broad Institute Genomics Platform"/>
            <consortium name="The Broad Institute Genome Sequencing Center for Infectious Disease"/>
            <person name="Wu L."/>
            <person name="Ma J."/>
        </authorList>
    </citation>
    <scope>NUCLEOTIDE SEQUENCE [LARGE SCALE GENOMIC DNA]</scope>
    <source>
        <strain evidence="3">CCM 8681</strain>
    </source>
</reference>
<feature type="transmembrane region" description="Helical" evidence="1">
    <location>
        <begin position="12"/>
        <end position="28"/>
    </location>
</feature>
<keyword evidence="1" id="KW-1133">Transmembrane helix</keyword>
<feature type="transmembrane region" description="Helical" evidence="1">
    <location>
        <begin position="40"/>
        <end position="64"/>
    </location>
</feature>
<sequence>MKSKLKLKQISGYILIFSTLCFAFYRGKKQAQLECIDFNILPIIDNTITITICTILSLVGIWLMTKSKLYKTK</sequence>
<evidence type="ECO:0008006" key="4">
    <source>
        <dbReference type="Google" id="ProtNLM"/>
    </source>
</evidence>
<evidence type="ECO:0000313" key="3">
    <source>
        <dbReference type="Proteomes" id="UP000624701"/>
    </source>
</evidence>
<keyword evidence="1" id="KW-0472">Membrane</keyword>
<dbReference type="Proteomes" id="UP000624701">
    <property type="component" value="Unassembled WGS sequence"/>
</dbReference>
<gene>
    <name evidence="2" type="ORF">GCM10011444_13280</name>
</gene>
<keyword evidence="3" id="KW-1185">Reference proteome</keyword>
<evidence type="ECO:0000313" key="2">
    <source>
        <dbReference type="EMBL" id="GGI57019.1"/>
    </source>
</evidence>
<accession>A0ABQ2BWZ0</accession>